<protein>
    <submittedName>
        <fullName evidence="2">Polyhydroxyalkanoic acid synthase</fullName>
    </submittedName>
</protein>
<dbReference type="Proteomes" id="UP000252355">
    <property type="component" value="Unassembled WGS sequence"/>
</dbReference>
<dbReference type="InterPro" id="IPR000073">
    <property type="entry name" value="AB_hydrolase_1"/>
</dbReference>
<dbReference type="InterPro" id="IPR051321">
    <property type="entry name" value="PHA/PHB_synthase"/>
</dbReference>
<feature type="domain" description="AB hydrolase-1" evidence="1">
    <location>
        <begin position="79"/>
        <end position="341"/>
    </location>
</feature>
<proteinExistence type="predicted"/>
<accession>A0A367ZKN1</accession>
<dbReference type="Pfam" id="PF00561">
    <property type="entry name" value="Abhydrolase_1"/>
    <property type="match status" value="1"/>
</dbReference>
<gene>
    <name evidence="2" type="ORF">OZSIB_1175</name>
</gene>
<dbReference type="AlphaFoldDB" id="A0A367ZKN1"/>
<reference evidence="2 3" key="1">
    <citation type="submission" date="2018-05" db="EMBL/GenBank/DDBJ databases">
        <title>A metagenomic window into the 2 km-deep terrestrial subsurface aquifer revealed taxonomically and functionally diverse microbial community comprising novel uncultured bacterial lineages.</title>
        <authorList>
            <person name="Kadnikov V.V."/>
            <person name="Mardanov A.V."/>
            <person name="Beletsky A.V."/>
            <person name="Banks D."/>
            <person name="Pimenov N.V."/>
            <person name="Frank Y.A."/>
            <person name="Karnachuk O.V."/>
            <person name="Ravin N.V."/>
        </authorList>
    </citation>
    <scope>NUCLEOTIDE SEQUENCE [LARGE SCALE GENOMIC DNA]</scope>
    <source>
        <strain evidence="2">BY5</strain>
    </source>
</reference>
<dbReference type="InterPro" id="IPR029058">
    <property type="entry name" value="AB_hydrolase_fold"/>
</dbReference>
<comment type="caution">
    <text evidence="2">The sequence shown here is derived from an EMBL/GenBank/DDBJ whole genome shotgun (WGS) entry which is preliminary data.</text>
</comment>
<dbReference type="PANTHER" id="PTHR36837">
    <property type="entry name" value="POLY(3-HYDROXYALKANOATE) POLYMERASE SUBUNIT PHAC"/>
    <property type="match status" value="1"/>
</dbReference>
<evidence type="ECO:0000313" key="3">
    <source>
        <dbReference type="Proteomes" id="UP000252355"/>
    </source>
</evidence>
<organism evidence="2 3">
    <name type="scientific">Candidatus Ozemobacter sibiricus</name>
    <dbReference type="NCBI Taxonomy" id="2268124"/>
    <lineage>
        <taxon>Bacteria</taxon>
        <taxon>Candidatus Ozemobacteria</taxon>
        <taxon>Candidatus Ozemobacterales</taxon>
        <taxon>Candidatus Ozemobacteraceae</taxon>
        <taxon>Candidatus Ozemobacter</taxon>
    </lineage>
</organism>
<dbReference type="Gene3D" id="3.40.50.1820">
    <property type="entry name" value="alpha/beta hydrolase"/>
    <property type="match status" value="1"/>
</dbReference>
<dbReference type="EMBL" id="QOQW01000020">
    <property type="protein sequence ID" value="RCK78648.1"/>
    <property type="molecule type" value="Genomic_DNA"/>
</dbReference>
<name>A0A367ZKN1_9BACT</name>
<dbReference type="SUPFAM" id="SSF53474">
    <property type="entry name" value="alpha/beta-Hydrolases"/>
    <property type="match status" value="1"/>
</dbReference>
<evidence type="ECO:0000259" key="1">
    <source>
        <dbReference type="Pfam" id="PF00561"/>
    </source>
</evidence>
<sequence length="371" mass="41513">MNHDPWHCTQQFIDATSAATALAGQLAERNLRSWLRPAPSLACQEPYQGATPFEVIYRFDRMRVLKFQGRSATQPAMPLLMVPSLINRSYVLDLMEGSSLIAHLVQHQHPTYLLDWGTPGPQHDHLSFGFYVDELMALATAAVRRDAQTEQVDLLGYCMGGTMALLHAALHPQQIGRLTLLATPINFHDEGVLSRWASTPDFDVDRVVDTLGRMDSLMLQSSFLFLKPLSTYQKYKGLYEAANNPRFTESFIKLERWLNDNVSVPGECYREYVRVCYQENRLVEGGLVLNGKAVDLRQVTGPLLNVIALKDHIVPPDSSRIVARLVGGPVREVLIDAGHIGIAMGSKARQMFETVQRFHAEGPTTILTTDN</sequence>
<evidence type="ECO:0000313" key="2">
    <source>
        <dbReference type="EMBL" id="RCK78648.1"/>
    </source>
</evidence>
<dbReference type="PANTHER" id="PTHR36837:SF2">
    <property type="entry name" value="POLY(3-HYDROXYALKANOATE) POLYMERASE SUBUNIT PHAC"/>
    <property type="match status" value="1"/>
</dbReference>